<evidence type="ECO:0000256" key="2">
    <source>
        <dbReference type="ARBA" id="ARBA00010400"/>
    </source>
</evidence>
<dbReference type="GO" id="GO:0005576">
    <property type="term" value="C:extracellular region"/>
    <property type="evidence" value="ECO:0007669"/>
    <property type="project" value="UniProtKB-SubCell"/>
</dbReference>
<proteinExistence type="inferred from homology"/>
<evidence type="ECO:0000313" key="6">
    <source>
        <dbReference type="EMBL" id="ETM97497.1"/>
    </source>
</evidence>
<evidence type="ECO:0000256" key="3">
    <source>
        <dbReference type="ARBA" id="ARBA00022525"/>
    </source>
</evidence>
<evidence type="ECO:0000256" key="4">
    <source>
        <dbReference type="ARBA" id="ARBA00022729"/>
    </source>
</evidence>
<dbReference type="EMBL" id="KI669957">
    <property type="protein sequence ID" value="ETM97497.1"/>
    <property type="molecule type" value="Genomic_DNA"/>
</dbReference>
<dbReference type="AlphaFoldDB" id="W2P8Z6"/>
<comment type="domain">
    <text evidence="5">The RxLR-dEER motif acts to carry the protein into the host cell cytoplasm through binding to cell surface phosphatidylinositol-3-phosphate.</text>
</comment>
<feature type="signal peptide" evidence="5">
    <location>
        <begin position="1"/>
        <end position="20"/>
    </location>
</feature>
<dbReference type="OrthoDB" id="109022at2759"/>
<comment type="function">
    <text evidence="5">Effector that suppresses plant defense responses during pathogen infection.</text>
</comment>
<dbReference type="GeneID" id="20188875"/>
<comment type="subcellular location">
    <subcellularLocation>
        <location evidence="1 5">Secreted</location>
    </subcellularLocation>
</comment>
<reference evidence="7" key="1">
    <citation type="submission" date="2011-12" db="EMBL/GenBank/DDBJ databases">
        <authorList>
            <consortium name="The Broad Institute Genome Sequencing Platform"/>
            <person name="Russ C."/>
            <person name="Tyler B."/>
            <person name="Panabieres F."/>
            <person name="Shan W."/>
            <person name="Tripathy S."/>
            <person name="Grunwald N."/>
            <person name="Machado M."/>
            <person name="Young S.K."/>
            <person name="Zeng Q."/>
            <person name="Gargeya S."/>
            <person name="Fitzgerald M."/>
            <person name="Haas B."/>
            <person name="Abouelleil A."/>
            <person name="Alvarado L."/>
            <person name="Arachchi H.M."/>
            <person name="Berlin A."/>
            <person name="Chapman S.B."/>
            <person name="Gearin G."/>
            <person name="Goldberg J."/>
            <person name="Griggs A."/>
            <person name="Gujja S."/>
            <person name="Hansen M."/>
            <person name="Heiman D."/>
            <person name="Howarth C."/>
            <person name="Larimer J."/>
            <person name="Lui A."/>
            <person name="MacDonald P.J.P."/>
            <person name="McCowen C."/>
            <person name="Montmayeur A."/>
            <person name="Murphy C."/>
            <person name="Neiman D."/>
            <person name="Pearson M."/>
            <person name="Priest M."/>
            <person name="Roberts A."/>
            <person name="Saif S."/>
            <person name="Shea T."/>
            <person name="Sisk P."/>
            <person name="Stolte C."/>
            <person name="Sykes S."/>
            <person name="Wortman J."/>
            <person name="Nusbaum C."/>
            <person name="Birren B."/>
        </authorList>
    </citation>
    <scope>NUCLEOTIDE SEQUENCE [LARGE SCALE GENOMIC DNA]</scope>
    <source>
        <strain evidence="7">INRA-310</strain>
    </source>
</reference>
<dbReference type="RefSeq" id="XP_008917207.1">
    <property type="nucleotide sequence ID" value="XM_008918959.1"/>
</dbReference>
<comment type="similarity">
    <text evidence="2 5">Belongs to the RxLR effector family.</text>
</comment>
<name>W2P8Z6_PHYN3</name>
<protein>
    <recommendedName>
        <fullName evidence="5">RxLR effector protein</fullName>
    </recommendedName>
</protein>
<dbReference type="OMA" id="VFEDWTR"/>
<dbReference type="InterPro" id="IPR031825">
    <property type="entry name" value="RXLR"/>
</dbReference>
<dbReference type="PROSITE" id="PS51257">
    <property type="entry name" value="PROKAR_LIPOPROTEIN"/>
    <property type="match status" value="1"/>
</dbReference>
<reference evidence="6 7" key="2">
    <citation type="submission" date="2013-11" db="EMBL/GenBank/DDBJ databases">
        <title>The Genome Sequence of Phytophthora parasitica INRA-310.</title>
        <authorList>
            <consortium name="The Broad Institute Genomics Platform"/>
            <person name="Russ C."/>
            <person name="Tyler B."/>
            <person name="Panabieres F."/>
            <person name="Shan W."/>
            <person name="Tripathy S."/>
            <person name="Grunwald N."/>
            <person name="Machado M."/>
            <person name="Johnson C.S."/>
            <person name="Arredondo F."/>
            <person name="Hong C."/>
            <person name="Coffey M."/>
            <person name="Young S.K."/>
            <person name="Zeng Q."/>
            <person name="Gargeya S."/>
            <person name="Fitzgerald M."/>
            <person name="Abouelleil A."/>
            <person name="Alvarado L."/>
            <person name="Chapman S.B."/>
            <person name="Gainer-Dewar J."/>
            <person name="Goldberg J."/>
            <person name="Griggs A."/>
            <person name="Gujja S."/>
            <person name="Hansen M."/>
            <person name="Howarth C."/>
            <person name="Imamovic A."/>
            <person name="Ireland A."/>
            <person name="Larimer J."/>
            <person name="McCowan C."/>
            <person name="Murphy C."/>
            <person name="Pearson M."/>
            <person name="Poon T.W."/>
            <person name="Priest M."/>
            <person name="Roberts A."/>
            <person name="Saif S."/>
            <person name="Shea T."/>
            <person name="Sykes S."/>
            <person name="Wortman J."/>
            <person name="Nusbaum C."/>
            <person name="Birren B."/>
        </authorList>
    </citation>
    <scope>NUCLEOTIDE SEQUENCE [LARGE SCALE GENOMIC DNA]</scope>
    <source>
        <strain evidence="6 7">INRA-310</strain>
    </source>
</reference>
<keyword evidence="3 5" id="KW-0964">Secreted</keyword>
<accession>W2P8Z6</accession>
<feature type="chain" id="PRO_5028505761" description="RxLR effector protein" evidence="5">
    <location>
        <begin position="21"/>
        <end position="153"/>
    </location>
</feature>
<dbReference type="Proteomes" id="UP000018817">
    <property type="component" value="Unassembled WGS sequence"/>
</dbReference>
<dbReference type="VEuPathDB" id="FungiDB:PPTG_20252"/>
<evidence type="ECO:0000313" key="7">
    <source>
        <dbReference type="Proteomes" id="UP000018817"/>
    </source>
</evidence>
<keyword evidence="4 5" id="KW-0732">Signal</keyword>
<evidence type="ECO:0000256" key="1">
    <source>
        <dbReference type="ARBA" id="ARBA00004613"/>
    </source>
</evidence>
<organism evidence="6 7">
    <name type="scientific">Phytophthora nicotianae (strain INRA-310)</name>
    <name type="common">Phytophthora parasitica</name>
    <dbReference type="NCBI Taxonomy" id="761204"/>
    <lineage>
        <taxon>Eukaryota</taxon>
        <taxon>Sar</taxon>
        <taxon>Stramenopiles</taxon>
        <taxon>Oomycota</taxon>
        <taxon>Peronosporomycetes</taxon>
        <taxon>Peronosporales</taxon>
        <taxon>Peronosporaceae</taxon>
        <taxon>Phytophthora</taxon>
    </lineage>
</organism>
<dbReference type="Pfam" id="PF16810">
    <property type="entry name" value="RXLR"/>
    <property type="match status" value="1"/>
</dbReference>
<gene>
    <name evidence="6" type="ORF">PPTG_20252</name>
</gene>
<sequence>MRQGILMLAVAVVGLVSCNATPAVESMHNQVSLAASTQPTAVGQNEIASRRLLRTAETSEERGYESLKSLLPGMRMWPKDGKTLPTRFVKKMLRKELLRTKVFEDWTRADIDGPALREALGDMTKKGRAELLTRFTAFLGPQPGLVYHRRPFV</sequence>
<evidence type="ECO:0000256" key="5">
    <source>
        <dbReference type="RuleBase" id="RU367124"/>
    </source>
</evidence>